<organism evidence="1 2">
    <name type="scientific">Caballeronia arationis</name>
    <dbReference type="NCBI Taxonomy" id="1777142"/>
    <lineage>
        <taxon>Bacteria</taxon>
        <taxon>Pseudomonadati</taxon>
        <taxon>Pseudomonadota</taxon>
        <taxon>Betaproteobacteria</taxon>
        <taxon>Burkholderiales</taxon>
        <taxon>Burkholderiaceae</taxon>
        <taxon>Caballeronia</taxon>
    </lineage>
</organism>
<keyword evidence="2" id="KW-1185">Reference proteome</keyword>
<sequence>MFDEYHPELGFDLGWDFAHYGRFLDPEKVNGDVLAGYHAGKAHFPIAQHRPTRYQAKWLQLRLSAMRRRRIVHADVTPEYLQRIDYDVCAVTLQPLTHSTRAGTDWSVDRINNDGAYAPGNLMVISTRANRAKGARNYIEVAKLAHSNPRPAAGGLSCAEWARLACVMLGSERRSTLARLSRRSLLEFRKTAGWRSIFCFSKSCCFPCADLGTETICSRL</sequence>
<protein>
    <submittedName>
        <fullName evidence="1">Uncharacterized protein</fullName>
    </submittedName>
</protein>
<comment type="caution">
    <text evidence="1">The sequence shown here is derived from an EMBL/GenBank/DDBJ whole genome shotgun (WGS) entry which is preliminary data.</text>
</comment>
<accession>A0A7Z7N0V1</accession>
<dbReference type="EMBL" id="OCSU01000001">
    <property type="protein sequence ID" value="SOE48258.1"/>
    <property type="molecule type" value="Genomic_DNA"/>
</dbReference>
<evidence type="ECO:0000313" key="2">
    <source>
        <dbReference type="Proteomes" id="UP000219522"/>
    </source>
</evidence>
<gene>
    <name evidence="1" type="ORF">SAMN05446927_0278</name>
</gene>
<name>A0A7Z7N0V1_9BURK</name>
<dbReference type="RefSeq" id="WP_143753505.1">
    <property type="nucleotide sequence ID" value="NZ_OCSU01000001.1"/>
</dbReference>
<reference evidence="1 2" key="1">
    <citation type="submission" date="2017-09" db="EMBL/GenBank/DDBJ databases">
        <authorList>
            <person name="Varghese N."/>
            <person name="Submissions S."/>
        </authorList>
    </citation>
    <scope>NUCLEOTIDE SEQUENCE [LARGE SCALE GENOMIC DNA]</scope>
    <source>
        <strain evidence="1 2">OK806</strain>
    </source>
</reference>
<proteinExistence type="predicted"/>
<dbReference type="Proteomes" id="UP000219522">
    <property type="component" value="Unassembled WGS sequence"/>
</dbReference>
<evidence type="ECO:0000313" key="1">
    <source>
        <dbReference type="EMBL" id="SOE48258.1"/>
    </source>
</evidence>
<dbReference type="AlphaFoldDB" id="A0A7Z7N0V1"/>